<dbReference type="OrthoDB" id="9803192at2"/>
<dbReference type="FunFam" id="3.50.50.60:FF:000041">
    <property type="entry name" value="Glutamate synthase, small subunit"/>
    <property type="match status" value="1"/>
</dbReference>
<dbReference type="eggNOG" id="COG0493">
    <property type="taxonomic scope" value="Bacteria"/>
</dbReference>
<dbReference type="InterPro" id="IPR006006">
    <property type="entry name" value="GltD-like"/>
</dbReference>
<proteinExistence type="predicted"/>
<dbReference type="Gene3D" id="1.10.1060.10">
    <property type="entry name" value="Alpha-helical ferredoxin"/>
    <property type="match status" value="1"/>
</dbReference>
<dbReference type="InterPro" id="IPR036188">
    <property type="entry name" value="FAD/NAD-bd_sf"/>
</dbReference>
<dbReference type="AlphaFoldDB" id="A0A0H3FZR8"/>
<evidence type="ECO:0000256" key="8">
    <source>
        <dbReference type="SAM" id="MobiDB-lite"/>
    </source>
</evidence>
<gene>
    <name evidence="11" type="ordered locus">Zmob_0209</name>
</gene>
<reference evidence="11 12" key="1">
    <citation type="journal article" date="2011" name="J. Bacteriol.">
        <title>Genome sequence of the ethanol-producing Zymomonas mobilis subsp. mobilis lectotype strain ATCC 10988.</title>
        <authorList>
            <person name="Pappas K.M."/>
            <person name="Kouvelis V.N."/>
            <person name="Saunders E."/>
            <person name="Brettin T.S."/>
            <person name="Bruce D."/>
            <person name="Detter C."/>
            <person name="Balakireva M."/>
            <person name="Han C.S."/>
            <person name="Savvakis G."/>
            <person name="Kyrpides N.C."/>
            <person name="Typas M.A."/>
        </authorList>
    </citation>
    <scope>NUCLEOTIDE SEQUENCE [LARGE SCALE GENOMIC DNA]</scope>
    <source>
        <strain evidence="12">ATCC 10988 / DSM 424 / CCUG 17860 / LMG 404 / NCIMB 8938 / NRRL B-806 / ZM1</strain>
    </source>
</reference>
<evidence type="ECO:0000256" key="6">
    <source>
        <dbReference type="ARBA" id="ARBA00023004"/>
    </source>
</evidence>
<evidence type="ECO:0000259" key="10">
    <source>
        <dbReference type="Pfam" id="PF14691"/>
    </source>
</evidence>
<dbReference type="GO" id="GO:0016491">
    <property type="term" value="F:oxidoreductase activity"/>
    <property type="evidence" value="ECO:0007669"/>
    <property type="project" value="UniProtKB-KW"/>
</dbReference>
<dbReference type="InterPro" id="IPR023753">
    <property type="entry name" value="FAD/NAD-binding_dom"/>
</dbReference>
<accession>A0A0H3FZR8</accession>
<evidence type="ECO:0000259" key="9">
    <source>
        <dbReference type="Pfam" id="PF07992"/>
    </source>
</evidence>
<dbReference type="PANTHER" id="PTHR42783:SF3">
    <property type="entry name" value="GLUTAMATE SYNTHASE [NADPH] SMALL CHAIN-RELATED"/>
    <property type="match status" value="1"/>
</dbReference>
<evidence type="ECO:0000256" key="7">
    <source>
        <dbReference type="ARBA" id="ARBA00023014"/>
    </source>
</evidence>
<organism evidence="11 12">
    <name type="scientific">Zymomonas mobilis subsp. mobilis (strain ATCC 10988 / DSM 424 / LMG 404 / NCIMB 8938 / NRRL B-806 / ZM1)</name>
    <dbReference type="NCBI Taxonomy" id="555217"/>
    <lineage>
        <taxon>Bacteria</taxon>
        <taxon>Pseudomonadati</taxon>
        <taxon>Pseudomonadota</taxon>
        <taxon>Alphaproteobacteria</taxon>
        <taxon>Sphingomonadales</taxon>
        <taxon>Zymomonadaceae</taxon>
        <taxon>Zymomonas</taxon>
    </lineage>
</organism>
<dbReference type="InterPro" id="IPR009051">
    <property type="entry name" value="Helical_ferredxn"/>
</dbReference>
<dbReference type="Proteomes" id="UP000001494">
    <property type="component" value="Chromosome"/>
</dbReference>
<evidence type="ECO:0000256" key="5">
    <source>
        <dbReference type="ARBA" id="ARBA00023002"/>
    </source>
</evidence>
<dbReference type="GeneID" id="79903757"/>
<keyword evidence="6" id="KW-0408">Iron</keyword>
<evidence type="ECO:0000256" key="3">
    <source>
        <dbReference type="ARBA" id="ARBA00022723"/>
    </source>
</evidence>
<comment type="cofactor">
    <cofactor evidence="1">
        <name>[4Fe-4S] cluster</name>
        <dbReference type="ChEBI" id="CHEBI:49883"/>
    </cofactor>
</comment>
<dbReference type="Gene3D" id="3.50.50.60">
    <property type="entry name" value="FAD/NAD(P)-binding domain"/>
    <property type="match status" value="3"/>
</dbReference>
<name>A0A0H3FZR8_ZYMMA</name>
<evidence type="ECO:0000313" key="12">
    <source>
        <dbReference type="Proteomes" id="UP000001494"/>
    </source>
</evidence>
<dbReference type="GO" id="GO:0051539">
    <property type="term" value="F:4 iron, 4 sulfur cluster binding"/>
    <property type="evidence" value="ECO:0007669"/>
    <property type="project" value="UniProtKB-KW"/>
</dbReference>
<evidence type="ECO:0000313" key="11">
    <source>
        <dbReference type="EMBL" id="AEH62061.1"/>
    </source>
</evidence>
<sequence>MAQNKMLSFVHLKQAYPEKRSAQERDKDFNEIYRSFSDEQASCQASRCSQCGVPYCSAYCPLHNNIPDWLKMTAEGRLQDAYALSSATSTMPEICGRICPQDRLCEGNCVIENSGHGAVTIGSVEKYITDTAWKEGWVEPLQPITELGISVGIIGSGPAGLTAAEKLRQQGYQVHVYDRHDRAGGLLTYGIPGFKLEKDIVARRVKRLADGGVTFHTNFHVGKDASLEELRERHAAILIATGVYKARGLATPGKELNGIVDALDFLISSNRKSFGDKVEAFDNGTLDAKGKKVVVIGGGDTAMDCVRTAIRQGAESVRCLYRRDRVNMPGSAREVKNAEDEGAEFVWLSAPESFVGKDHVQSVKVRGMRLGAPDGSGRRSPEPDPARLFDMDADLVICALGFSPEDLPTLFNAPELSVTPWGTVEADPVTLQTSIEGVFAAGDIVRGASLVVWAIRDGLVASEQMHQWLATRQQDKQDAPTKAKKKAVFA</sequence>
<keyword evidence="7" id="KW-0411">Iron-sulfur</keyword>
<keyword evidence="3" id="KW-0479">Metal-binding</keyword>
<dbReference type="PANTHER" id="PTHR42783">
    <property type="entry name" value="GLUTAMATE SYNTHASE [NADPH] SMALL CHAIN"/>
    <property type="match status" value="1"/>
</dbReference>
<dbReference type="SUPFAM" id="SSF46548">
    <property type="entry name" value="alpha-helical ferredoxin"/>
    <property type="match status" value="1"/>
</dbReference>
<protein>
    <submittedName>
        <fullName evidence="11">Glutamate synthase, small subunit</fullName>
    </submittedName>
</protein>
<evidence type="ECO:0000256" key="1">
    <source>
        <dbReference type="ARBA" id="ARBA00001966"/>
    </source>
</evidence>
<dbReference type="PRINTS" id="PR00419">
    <property type="entry name" value="ADXRDTASE"/>
</dbReference>
<dbReference type="SUPFAM" id="SSF51971">
    <property type="entry name" value="Nucleotide-binding domain"/>
    <property type="match status" value="1"/>
</dbReference>
<evidence type="ECO:0000256" key="4">
    <source>
        <dbReference type="ARBA" id="ARBA00022857"/>
    </source>
</evidence>
<dbReference type="RefSeq" id="WP_011240946.1">
    <property type="nucleotide sequence ID" value="NC_017262.1"/>
</dbReference>
<keyword evidence="2" id="KW-0004">4Fe-4S</keyword>
<feature type="domain" description="FAD/NAD(P)-binding" evidence="9">
    <location>
        <begin position="151"/>
        <end position="458"/>
    </location>
</feature>
<dbReference type="Pfam" id="PF14691">
    <property type="entry name" value="Fer4_20"/>
    <property type="match status" value="1"/>
</dbReference>
<dbReference type="KEGG" id="zmm:Zmob_0209"/>
<dbReference type="NCBIfam" id="TIGR01318">
    <property type="entry name" value="gltD_gamma_fam"/>
    <property type="match status" value="1"/>
</dbReference>
<dbReference type="GO" id="GO:0046872">
    <property type="term" value="F:metal ion binding"/>
    <property type="evidence" value="ECO:0007669"/>
    <property type="project" value="UniProtKB-KW"/>
</dbReference>
<dbReference type="Pfam" id="PF07992">
    <property type="entry name" value="Pyr_redox_2"/>
    <property type="match status" value="1"/>
</dbReference>
<feature type="domain" description="Dihydroprymidine dehydrogenase" evidence="10">
    <location>
        <begin position="26"/>
        <end position="136"/>
    </location>
</feature>
<dbReference type="EMBL" id="CP002850">
    <property type="protein sequence ID" value="AEH62061.1"/>
    <property type="molecule type" value="Genomic_DNA"/>
</dbReference>
<feature type="region of interest" description="Disordered" evidence="8">
    <location>
        <begin position="471"/>
        <end position="490"/>
    </location>
</feature>
<keyword evidence="5" id="KW-0560">Oxidoreductase</keyword>
<evidence type="ECO:0000256" key="2">
    <source>
        <dbReference type="ARBA" id="ARBA00022485"/>
    </source>
</evidence>
<dbReference type="HOGENOM" id="CLU_000422_3_1_5"/>
<keyword evidence="4" id="KW-0521">NADP</keyword>
<dbReference type="InterPro" id="IPR028261">
    <property type="entry name" value="DPD_II"/>
</dbReference>